<keyword evidence="9 19" id="KW-0274">FAD</keyword>
<evidence type="ECO:0000256" key="8">
    <source>
        <dbReference type="ARBA" id="ARBA00022723"/>
    </source>
</evidence>
<dbReference type="Pfam" id="PF01799">
    <property type="entry name" value="Fer2_2"/>
    <property type="match status" value="1"/>
</dbReference>
<feature type="binding site" evidence="20">
    <location>
        <position position="52"/>
    </location>
    <ligand>
        <name>[2Fe-2S] cluster</name>
        <dbReference type="ChEBI" id="CHEBI:190135"/>
        <label>1</label>
    </ligand>
</feature>
<evidence type="ECO:0000256" key="10">
    <source>
        <dbReference type="ARBA" id="ARBA00023002"/>
    </source>
</evidence>
<dbReference type="PROSITE" id="PS51085">
    <property type="entry name" value="2FE2S_FER_2"/>
    <property type="match status" value="1"/>
</dbReference>
<organism evidence="23">
    <name type="scientific">Micromonas pusilla</name>
    <name type="common">Picoplanktonic green alga</name>
    <name type="synonym">Chromulina pusilla</name>
    <dbReference type="NCBI Taxonomy" id="38833"/>
    <lineage>
        <taxon>Eukaryota</taxon>
        <taxon>Viridiplantae</taxon>
        <taxon>Chlorophyta</taxon>
        <taxon>Mamiellophyceae</taxon>
        <taxon>Mamiellales</taxon>
        <taxon>Mamiellaceae</taxon>
        <taxon>Micromonas</taxon>
    </lineage>
</organism>
<dbReference type="EC" id="1.17.1.4" evidence="4"/>
<feature type="domain" description="FAD-binding PCMH-type" evidence="22">
    <location>
        <begin position="272"/>
        <end position="457"/>
    </location>
</feature>
<dbReference type="FunFam" id="3.30.43.10:FF:000001">
    <property type="entry name" value="Xanthine dehydrogenase/oxidase"/>
    <property type="match status" value="1"/>
</dbReference>
<feature type="binding site" evidence="20">
    <location>
        <position position="114"/>
    </location>
    <ligand>
        <name>[2Fe-2S] cluster</name>
        <dbReference type="ChEBI" id="CHEBI:190135"/>
        <label>2</label>
    </ligand>
</feature>
<dbReference type="Pfam" id="PF20256">
    <property type="entry name" value="MoCoBD_2"/>
    <property type="match status" value="1"/>
</dbReference>
<dbReference type="InterPro" id="IPR002888">
    <property type="entry name" value="2Fe-2S-bd"/>
</dbReference>
<dbReference type="SUPFAM" id="SSF56176">
    <property type="entry name" value="FAD-binding/transporter-associated domain-like"/>
    <property type="match status" value="1"/>
</dbReference>
<dbReference type="SUPFAM" id="SSF56003">
    <property type="entry name" value="Molybdenum cofactor-binding domain"/>
    <property type="match status" value="1"/>
</dbReference>
<dbReference type="SMART" id="SM01008">
    <property type="entry name" value="Ald_Xan_dh_C"/>
    <property type="match status" value="1"/>
</dbReference>
<feature type="binding site" evidence="20">
    <location>
        <position position="74"/>
    </location>
    <ligand>
        <name>[2Fe-2S] cluster</name>
        <dbReference type="ChEBI" id="CHEBI:190135"/>
        <label>1</label>
    </ligand>
</feature>
<dbReference type="InterPro" id="IPR036884">
    <property type="entry name" value="2Fe-2S-bd_dom_sf"/>
</dbReference>
<evidence type="ECO:0000259" key="22">
    <source>
        <dbReference type="PROSITE" id="PS51387"/>
    </source>
</evidence>
<keyword evidence="8 20" id="KW-0479">Metal-binding</keyword>
<dbReference type="InterPro" id="IPR036010">
    <property type="entry name" value="2Fe-2S_ferredoxin-like_sf"/>
</dbReference>
<feature type="binding site" evidence="20">
    <location>
        <position position="152"/>
    </location>
    <ligand>
        <name>[2Fe-2S] cluster</name>
        <dbReference type="ChEBI" id="CHEBI:190135"/>
        <label>2</label>
    </ligand>
</feature>
<dbReference type="SMART" id="SM01092">
    <property type="entry name" value="CO_deh_flav_C"/>
    <property type="match status" value="1"/>
</dbReference>
<dbReference type="PANTHER" id="PTHR45444">
    <property type="entry name" value="XANTHINE DEHYDROGENASE"/>
    <property type="match status" value="1"/>
</dbReference>
<accession>A0A7S0KY74</accession>
<comment type="catalytic activity">
    <reaction evidence="16">
        <text>xanthine + NAD(+) + H2O = urate + NADH + H(+)</text>
        <dbReference type="Rhea" id="RHEA:16669"/>
        <dbReference type="ChEBI" id="CHEBI:15377"/>
        <dbReference type="ChEBI" id="CHEBI:15378"/>
        <dbReference type="ChEBI" id="CHEBI:17712"/>
        <dbReference type="ChEBI" id="CHEBI:17775"/>
        <dbReference type="ChEBI" id="CHEBI:57540"/>
        <dbReference type="ChEBI" id="CHEBI:57945"/>
        <dbReference type="EC" id="1.17.1.4"/>
    </reaction>
</comment>
<keyword evidence="12 20" id="KW-0411">Iron-sulfur</keyword>
<evidence type="ECO:0000256" key="13">
    <source>
        <dbReference type="ARBA" id="ARBA00023027"/>
    </source>
</evidence>
<protein>
    <recommendedName>
        <fullName evidence="4">xanthine dehydrogenase</fullName>
        <ecNumber evidence="4">1.17.1.4</ecNumber>
    </recommendedName>
</protein>
<evidence type="ECO:0000313" key="23">
    <source>
        <dbReference type="EMBL" id="CAD8594978.1"/>
    </source>
</evidence>
<dbReference type="InterPro" id="IPR012675">
    <property type="entry name" value="Beta-grasp_dom_sf"/>
</dbReference>
<evidence type="ECO:0000256" key="1">
    <source>
        <dbReference type="ARBA" id="ARBA00001974"/>
    </source>
</evidence>
<evidence type="ECO:0000256" key="9">
    <source>
        <dbReference type="ARBA" id="ARBA00022827"/>
    </source>
</evidence>
<dbReference type="PANTHER" id="PTHR45444:SF3">
    <property type="entry name" value="XANTHINE DEHYDROGENASE"/>
    <property type="match status" value="1"/>
</dbReference>
<dbReference type="NCBIfam" id="TIGR02963">
    <property type="entry name" value="xanthine_xdhA"/>
    <property type="match status" value="1"/>
</dbReference>
<evidence type="ECO:0000256" key="4">
    <source>
        <dbReference type="ARBA" id="ARBA00013123"/>
    </source>
</evidence>
<dbReference type="InterPro" id="IPR036683">
    <property type="entry name" value="CO_DH_flav_C_dom_sf"/>
</dbReference>
<dbReference type="Pfam" id="PF03450">
    <property type="entry name" value="CO_deh_flav_C"/>
    <property type="match status" value="1"/>
</dbReference>
<dbReference type="Pfam" id="PF00941">
    <property type="entry name" value="FAD_binding_5"/>
    <property type="match status" value="1"/>
</dbReference>
<dbReference type="PROSITE" id="PS00197">
    <property type="entry name" value="2FE2S_FER_1"/>
    <property type="match status" value="1"/>
</dbReference>
<dbReference type="InterPro" id="IPR016166">
    <property type="entry name" value="FAD-bd_PCMH"/>
</dbReference>
<evidence type="ECO:0000256" key="5">
    <source>
        <dbReference type="ARBA" id="ARBA00022505"/>
    </source>
</evidence>
<dbReference type="InterPro" id="IPR016208">
    <property type="entry name" value="Ald_Oxase/xanthine_DH-like"/>
</dbReference>
<feature type="binding site" evidence="19">
    <location>
        <position position="403"/>
    </location>
    <ligand>
        <name>FAD</name>
        <dbReference type="ChEBI" id="CHEBI:57692"/>
    </ligand>
</feature>
<proteinExistence type="inferred from homology"/>
<dbReference type="SUPFAM" id="SSF55447">
    <property type="entry name" value="CO dehydrogenase flavoprotein C-terminal domain-like"/>
    <property type="match status" value="1"/>
</dbReference>
<comment type="cofactor">
    <cofactor evidence="1 19">
        <name>FAD</name>
        <dbReference type="ChEBI" id="CHEBI:57692"/>
    </cofactor>
</comment>
<keyword evidence="6" id="KW-0285">Flavoprotein</keyword>
<feature type="binding site" evidence="19">
    <location>
        <position position="964"/>
    </location>
    <ligand>
        <name>substrate</name>
    </ligand>
</feature>
<dbReference type="Gene3D" id="3.90.1170.50">
    <property type="entry name" value="Aldehyde oxidase/xanthine dehydrogenase, a/b hammerhead"/>
    <property type="match status" value="1"/>
</dbReference>
<feature type="binding site" evidence="20">
    <location>
        <position position="49"/>
    </location>
    <ligand>
        <name>[2Fe-2S] cluster</name>
        <dbReference type="ChEBI" id="CHEBI:190135"/>
        <label>1</label>
    </ligand>
</feature>
<dbReference type="GO" id="GO:0071949">
    <property type="term" value="F:FAD binding"/>
    <property type="evidence" value="ECO:0007669"/>
    <property type="project" value="InterPro"/>
</dbReference>
<comment type="cofactor">
    <cofactor evidence="15">
        <name>[2Fe-2S] cluster</name>
        <dbReference type="ChEBI" id="CHEBI:190135"/>
    </cofactor>
</comment>
<dbReference type="InterPro" id="IPR001041">
    <property type="entry name" value="2Fe-2S_ferredoxin-type"/>
</dbReference>
<evidence type="ECO:0000256" key="20">
    <source>
        <dbReference type="PIRSR" id="PIRSR000127-3"/>
    </source>
</evidence>
<feature type="binding site" evidence="19">
    <location>
        <position position="852"/>
    </location>
    <ligand>
        <name>substrate</name>
    </ligand>
</feature>
<dbReference type="Pfam" id="PF00111">
    <property type="entry name" value="Fer2"/>
    <property type="match status" value="1"/>
</dbReference>
<dbReference type="GO" id="GO:0051537">
    <property type="term" value="F:2 iron, 2 sulfur cluster binding"/>
    <property type="evidence" value="ECO:0007669"/>
    <property type="project" value="UniProtKB-KW"/>
</dbReference>
<dbReference type="FunFam" id="3.30.365.10:FF:000003">
    <property type="entry name" value="Aldehyde oxidase 1"/>
    <property type="match status" value="1"/>
</dbReference>
<evidence type="ECO:0000256" key="17">
    <source>
        <dbReference type="ARBA" id="ARBA00049517"/>
    </source>
</evidence>
<dbReference type="InterPro" id="IPR016169">
    <property type="entry name" value="FAD-bd_PCMH_sub2"/>
</dbReference>
<keyword evidence="14" id="KW-0576">Peroxisome</keyword>
<dbReference type="GO" id="GO:0005777">
    <property type="term" value="C:peroxisome"/>
    <property type="evidence" value="ECO:0007669"/>
    <property type="project" value="UniProtKB-SubCell"/>
</dbReference>
<dbReference type="Gene3D" id="1.10.150.120">
    <property type="entry name" value="[2Fe-2S]-binding domain"/>
    <property type="match status" value="1"/>
</dbReference>
<evidence type="ECO:0000256" key="3">
    <source>
        <dbReference type="ARBA" id="ARBA00006849"/>
    </source>
</evidence>
<dbReference type="Gene3D" id="3.30.43.10">
    <property type="entry name" value="Uridine Diphospho-n-acetylenolpyruvylglucosamine Reductase, domain 2"/>
    <property type="match status" value="1"/>
</dbReference>
<feature type="binding site" evidence="19">
    <location>
        <position position="380"/>
    </location>
    <ligand>
        <name>FAD</name>
        <dbReference type="ChEBI" id="CHEBI:57692"/>
    </ligand>
</feature>
<dbReference type="FunFam" id="3.10.20.30:FF:000015">
    <property type="entry name" value="Aldehyde oxidase 1"/>
    <property type="match status" value="1"/>
</dbReference>
<name>A0A7S0KY74_MICPS</name>
<reference evidence="23" key="1">
    <citation type="submission" date="2021-01" db="EMBL/GenBank/DDBJ databases">
        <authorList>
            <person name="Corre E."/>
            <person name="Pelletier E."/>
            <person name="Niang G."/>
            <person name="Scheremetjew M."/>
            <person name="Finn R."/>
            <person name="Kale V."/>
            <person name="Holt S."/>
            <person name="Cochrane G."/>
            <person name="Meng A."/>
            <person name="Brown T."/>
            <person name="Cohen L."/>
        </authorList>
    </citation>
    <scope>NUCLEOTIDE SEQUENCE</scope>
    <source>
        <strain evidence="23">CCMP494</strain>
    </source>
</reference>
<feature type="binding site" evidence="20">
    <location>
        <position position="962"/>
    </location>
    <ligand>
        <name>Mo-molybdopterin</name>
        <dbReference type="ChEBI" id="CHEBI:71302"/>
    </ligand>
    <ligandPart>
        <name>Mo</name>
        <dbReference type="ChEBI" id="CHEBI:28685"/>
    </ligandPart>
</feature>
<dbReference type="GO" id="GO:0005506">
    <property type="term" value="F:iron ion binding"/>
    <property type="evidence" value="ECO:0007669"/>
    <property type="project" value="InterPro"/>
</dbReference>
<dbReference type="Gene3D" id="3.30.390.50">
    <property type="entry name" value="CO dehydrogenase flavoprotein, C-terminal domain"/>
    <property type="match status" value="1"/>
</dbReference>
<feature type="binding site" evidence="19">
    <location>
        <begin position="390"/>
        <end position="394"/>
    </location>
    <ligand>
        <name>FAD</name>
        <dbReference type="ChEBI" id="CHEBI:57692"/>
    </ligand>
</feature>
<dbReference type="Gene3D" id="3.10.20.30">
    <property type="match status" value="1"/>
</dbReference>
<dbReference type="GO" id="GO:0006145">
    <property type="term" value="P:purine nucleobase catabolic process"/>
    <property type="evidence" value="ECO:0007669"/>
    <property type="project" value="UniProtKB-ARBA"/>
</dbReference>
<comment type="cofactor">
    <cofactor evidence="20">
        <name>Mo-molybdopterin</name>
        <dbReference type="ChEBI" id="CHEBI:71302"/>
    </cofactor>
    <text evidence="20">Binds 1 Mo-molybdopterin (Mo-MPT) cofactor per subunit.</text>
</comment>
<feature type="binding site" evidence="20">
    <location>
        <position position="150"/>
    </location>
    <ligand>
        <name>[2Fe-2S] cluster</name>
        <dbReference type="ChEBI" id="CHEBI:190135"/>
        <label>2</label>
    </ligand>
</feature>
<evidence type="ECO:0000259" key="21">
    <source>
        <dbReference type="PROSITE" id="PS51085"/>
    </source>
</evidence>
<keyword evidence="13" id="KW-0520">NAD</keyword>
<feature type="domain" description="2Fe-2S ferredoxin-type" evidence="21">
    <location>
        <begin position="7"/>
        <end position="92"/>
    </location>
</feature>
<dbReference type="FunFam" id="3.30.365.10:FF:000004">
    <property type="entry name" value="Xanthine dehydrogenase oxidase"/>
    <property type="match status" value="1"/>
</dbReference>
<evidence type="ECO:0000256" key="2">
    <source>
        <dbReference type="ARBA" id="ARBA00004275"/>
    </source>
</evidence>
<dbReference type="EMBL" id="HBEV01015876">
    <property type="protein sequence ID" value="CAD8594978.1"/>
    <property type="molecule type" value="Transcribed_RNA"/>
</dbReference>
<evidence type="ECO:0000256" key="16">
    <source>
        <dbReference type="ARBA" id="ARBA00049017"/>
    </source>
</evidence>
<dbReference type="GO" id="GO:0004854">
    <property type="term" value="F:xanthine dehydrogenase activity"/>
    <property type="evidence" value="ECO:0007669"/>
    <property type="project" value="UniProtKB-EC"/>
</dbReference>
<dbReference type="InterPro" id="IPR046867">
    <property type="entry name" value="AldOxase/xan_DH_MoCoBD2"/>
</dbReference>
<feature type="binding site" evidence="20">
    <location>
        <position position="848"/>
    </location>
    <ligand>
        <name>Mo-molybdopterin</name>
        <dbReference type="ChEBI" id="CHEBI:71302"/>
    </ligand>
    <ligandPart>
        <name>Mo</name>
        <dbReference type="ChEBI" id="CHEBI:28685"/>
    </ligandPart>
</feature>
<feature type="binding site" evidence="19">
    <location>
        <position position="930"/>
    </location>
    <ligand>
        <name>substrate</name>
    </ligand>
</feature>
<dbReference type="FunFam" id="3.30.465.10:FF:000004">
    <property type="entry name" value="Xanthine dehydrogenase/oxidase"/>
    <property type="match status" value="1"/>
</dbReference>
<dbReference type="SUPFAM" id="SSF54665">
    <property type="entry name" value="CO dehydrogenase molybdoprotein N-domain-like"/>
    <property type="match status" value="1"/>
</dbReference>
<evidence type="ECO:0000256" key="19">
    <source>
        <dbReference type="PIRSR" id="PIRSR000127-2"/>
    </source>
</evidence>
<feature type="active site" description="Proton acceptor" evidence="18">
    <location>
        <position position="1321"/>
    </location>
</feature>
<gene>
    <name evidence="23" type="ORF">MSP1404_LOCUS12383</name>
</gene>
<dbReference type="InterPro" id="IPR016167">
    <property type="entry name" value="FAD-bd_PCMH_sub1"/>
</dbReference>
<dbReference type="InterPro" id="IPR037165">
    <property type="entry name" value="AldOxase/xan_DH_Mopterin-bd_sf"/>
</dbReference>
<feature type="binding site" evidence="19">
    <location>
        <position position="1060"/>
    </location>
    <ligand>
        <name>substrate</name>
    </ligand>
</feature>
<dbReference type="FunFam" id="3.30.365.10:FF:000002">
    <property type="entry name" value="Xanthine dehydrogenase oxidase"/>
    <property type="match status" value="1"/>
</dbReference>
<feature type="binding site" evidence="19">
    <location>
        <position position="447"/>
    </location>
    <ligand>
        <name>FAD</name>
        <dbReference type="ChEBI" id="CHEBI:57692"/>
    </ligand>
</feature>
<dbReference type="PROSITE" id="PS51387">
    <property type="entry name" value="FAD_PCMH"/>
    <property type="match status" value="1"/>
</dbReference>
<feature type="binding site" evidence="20">
    <location>
        <position position="117"/>
    </location>
    <ligand>
        <name>[2Fe-2S] cluster</name>
        <dbReference type="ChEBI" id="CHEBI:190135"/>
        <label>2</label>
    </ligand>
</feature>
<dbReference type="SUPFAM" id="SSF54292">
    <property type="entry name" value="2Fe-2S ferredoxin-like"/>
    <property type="match status" value="1"/>
</dbReference>
<feature type="binding site" evidence="19">
    <location>
        <begin position="300"/>
        <end position="307"/>
    </location>
    <ligand>
        <name>FAD</name>
        <dbReference type="ChEBI" id="CHEBI:57692"/>
    </ligand>
</feature>
<dbReference type="InterPro" id="IPR005107">
    <property type="entry name" value="CO_DH_flav_C"/>
</dbReference>
<evidence type="ECO:0000256" key="14">
    <source>
        <dbReference type="ARBA" id="ARBA00023140"/>
    </source>
</evidence>
<dbReference type="SUPFAM" id="SSF47741">
    <property type="entry name" value="CO dehydrogenase ISP C-domain like"/>
    <property type="match status" value="1"/>
</dbReference>
<evidence type="ECO:0000256" key="7">
    <source>
        <dbReference type="ARBA" id="ARBA00022714"/>
    </source>
</evidence>
<comment type="catalytic activity">
    <reaction evidence="17">
        <text>hypoxanthine + NAD(+) + H2O = xanthine + NADH + H(+)</text>
        <dbReference type="Rhea" id="RHEA:24670"/>
        <dbReference type="ChEBI" id="CHEBI:15377"/>
        <dbReference type="ChEBI" id="CHEBI:15378"/>
        <dbReference type="ChEBI" id="CHEBI:17368"/>
        <dbReference type="ChEBI" id="CHEBI:17712"/>
        <dbReference type="ChEBI" id="CHEBI:57540"/>
        <dbReference type="ChEBI" id="CHEBI:57945"/>
        <dbReference type="EC" id="1.17.1.4"/>
    </reaction>
</comment>
<feature type="binding site" evidence="20">
    <location>
        <position position="1129"/>
    </location>
    <ligand>
        <name>Mo-molybdopterin</name>
        <dbReference type="ChEBI" id="CHEBI:71302"/>
    </ligand>
    <ligandPart>
        <name>Mo</name>
        <dbReference type="ChEBI" id="CHEBI:28685"/>
    </ligandPart>
</feature>
<comment type="subcellular location">
    <subcellularLocation>
        <location evidence="2">Peroxisome</location>
    </subcellularLocation>
</comment>
<evidence type="ECO:0000256" key="11">
    <source>
        <dbReference type="ARBA" id="ARBA00023004"/>
    </source>
</evidence>
<dbReference type="InterPro" id="IPR014307">
    <property type="entry name" value="Xanthine_DH_ssu"/>
</dbReference>
<sequence length="1389" mass="148309">MEGQDASPILYVNGKRHVMPEGKAEQTLLAYLRGLGLSGTKLGCGEGGCGACTVMVSNYDRAKGEVQHRAVNACLTPLYACEGTHVITVEGLGTKRGGLHPVQRALAHAHGSQCGFCTPGFVMSMYALLRSKKTKPTELEIEEALGGNLCRCTGYRPILEGFKTFARNAPDSAYSGETINGSADAAANGNGLNGLNGNGHAHLNGNGDAHLDKSKSSTTPICPSTGQPCTNGCGNTPAAKALGAAEDDPITAVREPIFPPELKRRVPQPLAIGGPIATWHRPTTLAGLLALKKAHPDARLVCGNTEVGVEVKFKNMKYPVIVAPTHVPELTEVTVDEDSLVLGASVTLTTLLTTCETLTARLGPVKTSGLVAIKEQLRWFAGPQVRNVSSVGGNVCTASPISDLNPLWIACGATFEVESLDRGARRVAAKDFFKGYRSTDLKPDEVLRCVALPLTAKGEYVREFKQSHRREDDIAIVTAGMRAKFDVVDNVPTVAEISFGFGGMSFKTVSCPKTSAALTGKPWTDETLKLALATLPEDLPMSPDVPGGMCEFRRSLANSFMFKFYVDCCRRLEADGLVRDAVAAAGLDAGDLSAADRFHRPFPSGAQYTQVKDGTTLGQPTMHQSAEVQVTGEAEYADDIAKPVGMLHAALVLSTVPHGKILDIDPAAALATPGVHGFFSAKDVPNNVIGPAVLDEEVFASEYVTCVGHPVGVVVADTQDIALEASRLVRVKYETLPAILNIDEAVAADSYHTWPGFTDHGIEDGDVDVAMAECEAAGRVVEGDARCGGQEHFYLEPMVSLVWCGDNDDLITISSTQAPQKHQKLISSALKIPCNRVVCKTKRLGGGFGGKETRAAFLNVCAAIPAFHMRKPISLVLDRHIDMAITGQRHAFLGKYKVGYSPEGKILALDMMLYNNAGNSLDLSAAIMDRALFHSDGAYKIPNVRVKGRCCKTNLPSNTAFRGFGGPQGVIFAEMWMDRVARKLGQPVEKIRHINLYEEGETCHFGQKMESSQLRACWDEAVAKADIDSRRAAADAFNAANKHRKRGIAATPVKFGISFTALFMNQAGALVHCYLDGTVLVTHGGVEMGQGLHTKVAQICAAELGIETDSVYIAETSTDKVPNASPTAASASSDLYGAAVTDACRQLNERLAPVKARLGPEKSKDFKEVCTAAYFARIDLSAHGWYTTPDLVWEWDGTKGRPFNYFCFGAAVSEVEIDALSGDVNLLRTDIVMDCGDSINPALDVGQVEGGFVQGAGWVALEELKYGDPDHKWIRPGTLFTAGPGSYKIPTANDIPLEFNVTLLHNAPNPRAVASSKAVGEPPFLLANSVFFAIKDAVCAARAGNGLDTDITMDSPATPERVRMACGGPISDVFYDSTNAPAYRAKLTC</sequence>
<dbReference type="Gene3D" id="3.30.365.10">
    <property type="entry name" value="Aldehyde oxidase/xanthine dehydrogenase, molybdopterin binding domain"/>
    <property type="match status" value="4"/>
</dbReference>
<dbReference type="InterPro" id="IPR036318">
    <property type="entry name" value="FAD-bd_PCMH-like_sf"/>
</dbReference>
<dbReference type="InterPro" id="IPR000674">
    <property type="entry name" value="Ald_Oxase/Xan_DH_a/b"/>
</dbReference>
<keyword evidence="7 20" id="KW-0001">2Fe-2S</keyword>
<dbReference type="Gene3D" id="3.30.465.10">
    <property type="match status" value="1"/>
</dbReference>
<keyword evidence="10" id="KW-0560">Oxidoreductase</keyword>
<dbReference type="Pfam" id="PF01315">
    <property type="entry name" value="Ald_Xan_dh_C"/>
    <property type="match status" value="1"/>
</dbReference>
<feature type="binding site" evidence="19">
    <location>
        <position position="465"/>
    </location>
    <ligand>
        <name>FAD</name>
        <dbReference type="ChEBI" id="CHEBI:57692"/>
    </ligand>
</feature>
<keyword evidence="11 20" id="KW-0408">Iron</keyword>
<evidence type="ECO:0000256" key="6">
    <source>
        <dbReference type="ARBA" id="ARBA00022630"/>
    </source>
</evidence>
<dbReference type="InterPro" id="IPR008274">
    <property type="entry name" value="AldOxase/xan_DH_MoCoBD1"/>
</dbReference>
<keyword evidence="5 20" id="KW-0500">Molybdenum</keyword>
<dbReference type="InterPro" id="IPR006058">
    <property type="entry name" value="2Fe2S_fd_BS"/>
</dbReference>
<comment type="cofactor">
    <cofactor evidence="20">
        <name>[2Fe-2S] cluster</name>
        <dbReference type="ChEBI" id="CHEBI:190135"/>
    </cofactor>
    <text evidence="20">Binds 2 [2Fe-2S] clusters.</text>
</comment>
<dbReference type="InterPro" id="IPR002346">
    <property type="entry name" value="Mopterin_DH_FAD-bd"/>
</dbReference>
<evidence type="ECO:0000256" key="15">
    <source>
        <dbReference type="ARBA" id="ARBA00034078"/>
    </source>
</evidence>
<comment type="similarity">
    <text evidence="3">Belongs to the xanthine dehydrogenase family.</text>
</comment>
<dbReference type="InterPro" id="IPR036856">
    <property type="entry name" value="Ald_Oxase/Xan_DH_a/b_sf"/>
</dbReference>
<evidence type="ECO:0000256" key="18">
    <source>
        <dbReference type="PIRSR" id="PIRSR000127-1"/>
    </source>
</evidence>
<feature type="binding site" evidence="20">
    <location>
        <position position="44"/>
    </location>
    <ligand>
        <name>[2Fe-2S] cluster</name>
        <dbReference type="ChEBI" id="CHEBI:190135"/>
        <label>1</label>
    </ligand>
</feature>
<dbReference type="PIRSF" id="PIRSF000127">
    <property type="entry name" value="Xanthine_DH"/>
    <property type="match status" value="1"/>
</dbReference>
<dbReference type="Pfam" id="PF02738">
    <property type="entry name" value="MoCoBD_1"/>
    <property type="match status" value="1"/>
</dbReference>
<feature type="binding site" evidence="20">
    <location>
        <position position="817"/>
    </location>
    <ligand>
        <name>Mo-molybdopterin</name>
        <dbReference type="ChEBI" id="CHEBI:71302"/>
    </ligand>
    <ligandPart>
        <name>Mo</name>
        <dbReference type="ChEBI" id="CHEBI:28685"/>
    </ligandPart>
</feature>
<evidence type="ECO:0000256" key="12">
    <source>
        <dbReference type="ARBA" id="ARBA00023014"/>
    </source>
</evidence>